<dbReference type="Proteomes" id="UP001233360">
    <property type="component" value="Unassembled WGS sequence"/>
</dbReference>
<feature type="transmembrane region" description="Helical" evidence="1">
    <location>
        <begin position="20"/>
        <end position="42"/>
    </location>
</feature>
<dbReference type="EMBL" id="JAUTBK010000002">
    <property type="protein sequence ID" value="MDQ1209863.1"/>
    <property type="molecule type" value="Genomic_DNA"/>
</dbReference>
<sequence length="46" mass="5073">MNTLPQANHQKHSQHGSSMILQMIIGWTIVYAGAIIITAKAFHSLI</sequence>
<gene>
    <name evidence="2" type="ORF">QE380_002786</name>
</gene>
<accession>A0ABU0V024</accession>
<evidence type="ECO:0000313" key="3">
    <source>
        <dbReference type="Proteomes" id="UP001233360"/>
    </source>
</evidence>
<keyword evidence="1" id="KW-0472">Membrane</keyword>
<keyword evidence="1" id="KW-0812">Transmembrane</keyword>
<evidence type="ECO:0000256" key="1">
    <source>
        <dbReference type="SAM" id="Phobius"/>
    </source>
</evidence>
<organism evidence="2 3">
    <name type="scientific">Acinetobacter baylyi</name>
    <dbReference type="NCBI Taxonomy" id="202950"/>
    <lineage>
        <taxon>Bacteria</taxon>
        <taxon>Pseudomonadati</taxon>
        <taxon>Pseudomonadota</taxon>
        <taxon>Gammaproteobacteria</taxon>
        <taxon>Moraxellales</taxon>
        <taxon>Moraxellaceae</taxon>
        <taxon>Acinetobacter</taxon>
    </lineage>
</organism>
<dbReference type="RefSeq" id="WP_004929640.1">
    <property type="nucleotide sequence ID" value="NZ_BCMA01000017.1"/>
</dbReference>
<reference evidence="2 3" key="1">
    <citation type="submission" date="2023-07" db="EMBL/GenBank/DDBJ databases">
        <title>Functional and genomic diversity of the sorghum phyllosphere microbiome.</title>
        <authorList>
            <person name="Shade A."/>
        </authorList>
    </citation>
    <scope>NUCLEOTIDE SEQUENCE [LARGE SCALE GENOMIC DNA]</scope>
    <source>
        <strain evidence="2 3">SORGH_AS_0887</strain>
    </source>
</reference>
<keyword evidence="1" id="KW-1133">Transmembrane helix</keyword>
<evidence type="ECO:0000313" key="2">
    <source>
        <dbReference type="EMBL" id="MDQ1209863.1"/>
    </source>
</evidence>
<keyword evidence="3" id="KW-1185">Reference proteome</keyword>
<protein>
    <submittedName>
        <fullName evidence="2">Uncharacterized protein</fullName>
    </submittedName>
</protein>
<name>A0ABU0V024_ACIBI</name>
<comment type="caution">
    <text evidence="2">The sequence shown here is derived from an EMBL/GenBank/DDBJ whole genome shotgun (WGS) entry which is preliminary data.</text>
</comment>
<proteinExistence type="predicted"/>
<dbReference type="GeneID" id="45235890"/>